<dbReference type="InterPro" id="IPR011701">
    <property type="entry name" value="MFS"/>
</dbReference>
<dbReference type="Proteomes" id="UP001500556">
    <property type="component" value="Unassembled WGS sequence"/>
</dbReference>
<feature type="transmembrane region" description="Helical" evidence="1">
    <location>
        <begin position="171"/>
        <end position="192"/>
    </location>
</feature>
<feature type="transmembrane region" description="Helical" evidence="1">
    <location>
        <begin position="57"/>
        <end position="77"/>
    </location>
</feature>
<evidence type="ECO:0000313" key="3">
    <source>
        <dbReference type="Proteomes" id="UP001500556"/>
    </source>
</evidence>
<feature type="transmembrane region" description="Helical" evidence="1">
    <location>
        <begin position="213"/>
        <end position="234"/>
    </location>
</feature>
<feature type="transmembrane region" description="Helical" evidence="1">
    <location>
        <begin position="109"/>
        <end position="132"/>
    </location>
</feature>
<keyword evidence="1" id="KW-0812">Transmembrane</keyword>
<reference evidence="3" key="1">
    <citation type="journal article" date="2019" name="Int. J. Syst. Evol. Microbiol.">
        <title>The Global Catalogue of Microorganisms (GCM) 10K type strain sequencing project: providing services to taxonomists for standard genome sequencing and annotation.</title>
        <authorList>
            <consortium name="The Broad Institute Genomics Platform"/>
            <consortium name="The Broad Institute Genome Sequencing Center for Infectious Disease"/>
            <person name="Wu L."/>
            <person name="Ma J."/>
        </authorList>
    </citation>
    <scope>NUCLEOTIDE SEQUENCE [LARGE SCALE GENOMIC DNA]</scope>
    <source>
        <strain evidence="3">JCM 18961</strain>
    </source>
</reference>
<keyword evidence="1" id="KW-0472">Membrane</keyword>
<dbReference type="InterPro" id="IPR052714">
    <property type="entry name" value="MFS_Exporter"/>
</dbReference>
<keyword evidence="1" id="KW-1133">Transmembrane helix</keyword>
<dbReference type="Pfam" id="PF07690">
    <property type="entry name" value="MFS_1"/>
    <property type="match status" value="1"/>
</dbReference>
<feature type="transmembrane region" description="Helical" evidence="1">
    <location>
        <begin position="276"/>
        <end position="295"/>
    </location>
</feature>
<keyword evidence="3" id="KW-1185">Reference proteome</keyword>
<protein>
    <submittedName>
        <fullName evidence="2">MFS transporter</fullName>
    </submittedName>
</protein>
<feature type="transmembrane region" description="Helical" evidence="1">
    <location>
        <begin position="366"/>
        <end position="385"/>
    </location>
</feature>
<feature type="transmembrane region" description="Helical" evidence="1">
    <location>
        <begin position="340"/>
        <end position="360"/>
    </location>
</feature>
<name>A0ABP8XWK0_9MICO</name>
<feature type="transmembrane region" description="Helical" evidence="1">
    <location>
        <begin position="246"/>
        <end position="264"/>
    </location>
</feature>
<accession>A0ABP8XWK0</accession>
<dbReference type="Gene3D" id="1.20.1250.20">
    <property type="entry name" value="MFS general substrate transporter like domains"/>
    <property type="match status" value="2"/>
</dbReference>
<organism evidence="2 3">
    <name type="scientific">Pedococcus ginsenosidimutans</name>
    <dbReference type="NCBI Taxonomy" id="490570"/>
    <lineage>
        <taxon>Bacteria</taxon>
        <taxon>Bacillati</taxon>
        <taxon>Actinomycetota</taxon>
        <taxon>Actinomycetes</taxon>
        <taxon>Micrococcales</taxon>
        <taxon>Intrasporangiaceae</taxon>
        <taxon>Pedococcus</taxon>
    </lineage>
</organism>
<dbReference type="InterPro" id="IPR036259">
    <property type="entry name" value="MFS_trans_sf"/>
</dbReference>
<feature type="transmembrane region" description="Helical" evidence="1">
    <location>
        <begin position="301"/>
        <end position="328"/>
    </location>
</feature>
<feature type="transmembrane region" description="Helical" evidence="1">
    <location>
        <begin position="84"/>
        <end position="103"/>
    </location>
</feature>
<dbReference type="PANTHER" id="PTHR23531">
    <property type="entry name" value="QUINOLENE RESISTANCE PROTEIN NORA"/>
    <property type="match status" value="1"/>
</dbReference>
<dbReference type="EMBL" id="BAABLO010000004">
    <property type="protein sequence ID" value="GAA4715524.1"/>
    <property type="molecule type" value="Genomic_DNA"/>
</dbReference>
<dbReference type="RefSeq" id="WP_345501614.1">
    <property type="nucleotide sequence ID" value="NZ_BAABLO010000004.1"/>
</dbReference>
<gene>
    <name evidence="2" type="ORF">GCM10025782_10260</name>
</gene>
<evidence type="ECO:0000256" key="1">
    <source>
        <dbReference type="SAM" id="Phobius"/>
    </source>
</evidence>
<proteinExistence type="predicted"/>
<dbReference type="PANTHER" id="PTHR23531:SF1">
    <property type="entry name" value="QUINOLENE RESISTANCE PROTEIN NORA"/>
    <property type="match status" value="1"/>
</dbReference>
<evidence type="ECO:0000313" key="2">
    <source>
        <dbReference type="EMBL" id="GAA4715524.1"/>
    </source>
</evidence>
<feature type="transmembrane region" description="Helical" evidence="1">
    <location>
        <begin position="144"/>
        <end position="165"/>
    </location>
</feature>
<comment type="caution">
    <text evidence="2">The sequence shown here is derived from an EMBL/GenBank/DDBJ whole genome shotgun (WGS) entry which is preliminary data.</text>
</comment>
<sequence>MTGKGSGGASPGSVWAFPGMPALGLVSVFGFSGYAALLSVAPLWAARGGADAAGSGLVNGVLLAATVLTQLGVPALLRRFGHGPVIAAGVLLMGAASPAYLVSDALGPVLALSAVRGVGFGIITVTGSAVVAHLVPAARRGAAVGAYGLAVAVPNLLLLPASVAVADRWGFGWVFAVGALPVLATPFAYAVGRALGPADRPAGGAPRLDRRTAWAVARPTAVLFAVTMAGGGLLTFAPQVVDSTDASWVLLVLGVGTAACRWGAGHLSDRHGAERFLAPLLLLGAAGLCLCAWGAQRGGDLGLMLLGAALAGVAYGGLQNLTLVVAFHRVDRAHIPVASAGWNIGFDGGTATGAVAVGAIATASGFGAGFLALAVVCVAALPLCLPAAGRPEPRTADEVA</sequence>
<feature type="transmembrane region" description="Helical" evidence="1">
    <location>
        <begin position="21"/>
        <end position="45"/>
    </location>
</feature>
<dbReference type="SUPFAM" id="SSF103473">
    <property type="entry name" value="MFS general substrate transporter"/>
    <property type="match status" value="1"/>
</dbReference>